<evidence type="ECO:0000256" key="5">
    <source>
        <dbReference type="ARBA" id="ARBA00022989"/>
    </source>
</evidence>
<dbReference type="PROSITE" id="PS01271">
    <property type="entry name" value="NA_SULFATE"/>
    <property type="match status" value="1"/>
</dbReference>
<feature type="transmembrane region" description="Helical" evidence="7">
    <location>
        <begin position="345"/>
        <end position="363"/>
    </location>
</feature>
<proteinExistence type="inferred from homology"/>
<feature type="transmembrane region" description="Helical" evidence="7">
    <location>
        <begin position="139"/>
        <end position="167"/>
    </location>
</feature>
<reference evidence="8 9" key="1">
    <citation type="submission" date="2024-05" db="EMBL/GenBank/DDBJ databases">
        <authorList>
            <person name="Wallberg A."/>
        </authorList>
    </citation>
    <scope>NUCLEOTIDE SEQUENCE [LARGE SCALE GENOMIC DNA]</scope>
</reference>
<dbReference type="Pfam" id="PF00939">
    <property type="entry name" value="Na_sulph_symp"/>
    <property type="match status" value="1"/>
</dbReference>
<comment type="similarity">
    <text evidence="2">Belongs to the SLC13A/DASS transporter (TC 2.A.47) family. NADC subfamily.</text>
</comment>
<organism evidence="8 9">
    <name type="scientific">Meganyctiphanes norvegica</name>
    <name type="common">Northern krill</name>
    <name type="synonym">Thysanopoda norvegica</name>
    <dbReference type="NCBI Taxonomy" id="48144"/>
    <lineage>
        <taxon>Eukaryota</taxon>
        <taxon>Metazoa</taxon>
        <taxon>Ecdysozoa</taxon>
        <taxon>Arthropoda</taxon>
        <taxon>Crustacea</taxon>
        <taxon>Multicrustacea</taxon>
        <taxon>Malacostraca</taxon>
        <taxon>Eumalacostraca</taxon>
        <taxon>Eucarida</taxon>
        <taxon>Euphausiacea</taxon>
        <taxon>Euphausiidae</taxon>
        <taxon>Meganyctiphanes</taxon>
    </lineage>
</organism>
<evidence type="ECO:0000313" key="8">
    <source>
        <dbReference type="EMBL" id="CAL4161095.1"/>
    </source>
</evidence>
<evidence type="ECO:0000256" key="4">
    <source>
        <dbReference type="ARBA" id="ARBA00022692"/>
    </source>
</evidence>
<comment type="subcellular location">
    <subcellularLocation>
        <location evidence="1">Membrane</location>
        <topology evidence="1">Multi-pass membrane protein</topology>
    </subcellularLocation>
</comment>
<evidence type="ECO:0000313" key="9">
    <source>
        <dbReference type="Proteomes" id="UP001497623"/>
    </source>
</evidence>
<dbReference type="InterPro" id="IPR001898">
    <property type="entry name" value="SLC13A/DASS"/>
</dbReference>
<dbReference type="InterPro" id="IPR031312">
    <property type="entry name" value="Na/sul_symport_CS"/>
</dbReference>
<dbReference type="PANTHER" id="PTHR10283:SF82">
    <property type="entry name" value="SOLUTE CARRIER FAMILY 13 MEMBER 2"/>
    <property type="match status" value="1"/>
</dbReference>
<keyword evidence="3" id="KW-0813">Transport</keyword>
<dbReference type="Proteomes" id="UP001497623">
    <property type="component" value="Unassembled WGS sequence"/>
</dbReference>
<keyword evidence="6 7" id="KW-0472">Membrane</keyword>
<evidence type="ECO:0000256" key="6">
    <source>
        <dbReference type="ARBA" id="ARBA00023136"/>
    </source>
</evidence>
<dbReference type="GO" id="GO:0005886">
    <property type="term" value="C:plasma membrane"/>
    <property type="evidence" value="ECO:0007669"/>
    <property type="project" value="TreeGrafter"/>
</dbReference>
<accession>A0AAV2S6T8</accession>
<sequence length="594" mass="65588">MVSIRDPVQLGKMFSINYVFTFWKALVILIPPLLLALLPILMPSSEIRCAYVIAVMAVYWMTEAIPMSVTALIPIFAFPLLGVMSTQETCIVYLNRTNMLFLGGLMVAVAVEHCNLHKRIALLVILHVGQSPRRLMGGFMFTAMFLSMWISNTATCAMMVPIVYAILQEVYRTHQQKSLQDPLKDTLLPSNLNERENENTNACALETGLDIEAMELENKVQDNAETEDLQPPNDECRAIRDMCFISVACASNIGGTGCLTGTGPNLVLNGILQGSFSEPTGLNFATWLLFNVPPMLICTFLSWLWLQALFLGVGKNARGHLNTEEAKSMKRMIRKKFDELGKMSYQEGTVLVLFILLVFLWMFRAPEFMPGWAKIFKDYFGKSVSDATPVMFVVFLLFILPARLPNCLCFRDPNDSSPPTSSPACLTWQAIHEKLPWGVIILLGGGFAMAKAAQTSGLSLWLGELLKTLGSIDKVGIMFIVCIMAACVSNVASNTATASIFLPVIKDLSLGLEINPLYLMLSVTIVCSYAFILPVATPPNAIVFNASGMKTKEMMRAGVVMNIVCLLVIIIFVNTLGVVMFDLNDFPAWTNSTI</sequence>
<dbReference type="EMBL" id="CAXKWB010044669">
    <property type="protein sequence ID" value="CAL4161095.1"/>
    <property type="molecule type" value="Genomic_DNA"/>
</dbReference>
<gene>
    <name evidence="8" type="ORF">MNOR_LOCUS32591</name>
</gene>
<evidence type="ECO:0008006" key="10">
    <source>
        <dbReference type="Google" id="ProtNLM"/>
    </source>
</evidence>
<dbReference type="CDD" id="cd01115">
    <property type="entry name" value="SLC13_permease"/>
    <property type="match status" value="1"/>
</dbReference>
<dbReference type="AlphaFoldDB" id="A0AAV2S6T8"/>
<keyword evidence="9" id="KW-1185">Reference proteome</keyword>
<name>A0AAV2S6T8_MEGNR</name>
<feature type="transmembrane region" description="Helical" evidence="7">
    <location>
        <begin position="20"/>
        <end position="42"/>
    </location>
</feature>
<dbReference type="GO" id="GO:0015137">
    <property type="term" value="F:citrate transmembrane transporter activity"/>
    <property type="evidence" value="ECO:0007669"/>
    <property type="project" value="TreeGrafter"/>
</dbReference>
<feature type="transmembrane region" description="Helical" evidence="7">
    <location>
        <begin position="517"/>
        <end position="536"/>
    </location>
</feature>
<protein>
    <recommendedName>
        <fullName evidence="10">Solute carrier family 13 member 5</fullName>
    </recommendedName>
</protein>
<evidence type="ECO:0000256" key="7">
    <source>
        <dbReference type="SAM" id="Phobius"/>
    </source>
</evidence>
<dbReference type="PANTHER" id="PTHR10283">
    <property type="entry name" value="SOLUTE CARRIER FAMILY 13 MEMBER"/>
    <property type="match status" value="1"/>
</dbReference>
<feature type="transmembrane region" description="Helical" evidence="7">
    <location>
        <begin position="557"/>
        <end position="581"/>
    </location>
</feature>
<feature type="transmembrane region" description="Helical" evidence="7">
    <location>
        <begin position="475"/>
        <end position="505"/>
    </location>
</feature>
<keyword evidence="4 7" id="KW-0812">Transmembrane</keyword>
<evidence type="ECO:0000256" key="3">
    <source>
        <dbReference type="ARBA" id="ARBA00022448"/>
    </source>
</evidence>
<feature type="transmembrane region" description="Helical" evidence="7">
    <location>
        <begin position="384"/>
        <end position="404"/>
    </location>
</feature>
<feature type="transmembrane region" description="Helical" evidence="7">
    <location>
        <begin position="49"/>
        <end position="77"/>
    </location>
</feature>
<dbReference type="GO" id="GO:0015141">
    <property type="term" value="F:succinate transmembrane transporter activity"/>
    <property type="evidence" value="ECO:0007669"/>
    <property type="project" value="TreeGrafter"/>
</dbReference>
<keyword evidence="5 7" id="KW-1133">Transmembrane helix</keyword>
<feature type="transmembrane region" description="Helical" evidence="7">
    <location>
        <begin position="284"/>
        <end position="306"/>
    </location>
</feature>
<evidence type="ECO:0000256" key="1">
    <source>
        <dbReference type="ARBA" id="ARBA00004141"/>
    </source>
</evidence>
<comment type="caution">
    <text evidence="8">The sequence shown here is derived from an EMBL/GenBank/DDBJ whole genome shotgun (WGS) entry which is preliminary data.</text>
</comment>
<evidence type="ECO:0000256" key="2">
    <source>
        <dbReference type="ARBA" id="ARBA00006772"/>
    </source>
</evidence>